<keyword evidence="4" id="KW-1185">Reference proteome</keyword>
<evidence type="ECO:0000313" key="3">
    <source>
        <dbReference type="EMBL" id="EEW37965.1"/>
    </source>
</evidence>
<feature type="coiled-coil region" evidence="1">
    <location>
        <begin position="194"/>
        <end position="221"/>
    </location>
</feature>
<evidence type="ECO:0000256" key="1">
    <source>
        <dbReference type="SAM" id="Coils"/>
    </source>
</evidence>
<dbReference type="AlphaFoldDB" id="C8NE64"/>
<feature type="chain" id="PRO_5002989658" description="Inosine-5-monophosphate dehydrogenase" evidence="2">
    <location>
        <begin position="25"/>
        <end position="316"/>
    </location>
</feature>
<keyword evidence="1" id="KW-0175">Coiled coil</keyword>
<organism evidence="3 4">
    <name type="scientific">Granulicatella adiacens ATCC 49175</name>
    <dbReference type="NCBI Taxonomy" id="638301"/>
    <lineage>
        <taxon>Bacteria</taxon>
        <taxon>Bacillati</taxon>
        <taxon>Bacillota</taxon>
        <taxon>Bacilli</taxon>
        <taxon>Lactobacillales</taxon>
        <taxon>Carnobacteriaceae</taxon>
        <taxon>Granulicatella</taxon>
    </lineage>
</organism>
<dbReference type="Pfam" id="PF06207">
    <property type="entry name" value="DUF1002"/>
    <property type="match status" value="1"/>
</dbReference>
<keyword evidence="2" id="KW-0732">Signal</keyword>
<dbReference type="HOGENOM" id="CLU_050671_1_0_9"/>
<comment type="caution">
    <text evidence="3">The sequence shown here is derived from an EMBL/GenBank/DDBJ whole genome shotgun (WGS) entry which is preliminary data.</text>
</comment>
<evidence type="ECO:0000313" key="4">
    <source>
        <dbReference type="Proteomes" id="UP000005926"/>
    </source>
</evidence>
<proteinExistence type="predicted"/>
<evidence type="ECO:0000256" key="2">
    <source>
        <dbReference type="SAM" id="SignalP"/>
    </source>
</evidence>
<dbReference type="eggNOG" id="COG4086">
    <property type="taxonomic scope" value="Bacteria"/>
</dbReference>
<dbReference type="STRING" id="638301.HMPREF0444_0209"/>
<dbReference type="RefSeq" id="WP_005605161.1">
    <property type="nucleotide sequence ID" value="NZ_CP102283.1"/>
</dbReference>
<evidence type="ECO:0008006" key="5">
    <source>
        <dbReference type="Google" id="ProtNLM"/>
    </source>
</evidence>
<protein>
    <recommendedName>
        <fullName evidence="5">Inosine-5-monophosphate dehydrogenase</fullName>
    </recommendedName>
</protein>
<name>C8NE64_9LACT</name>
<feature type="signal peptide" evidence="2">
    <location>
        <begin position="1"/>
        <end position="24"/>
    </location>
</feature>
<gene>
    <name evidence="3" type="ORF">HMPREF0444_0209</name>
</gene>
<accession>C8NE64</accession>
<reference evidence="3 4" key="1">
    <citation type="submission" date="2009-08" db="EMBL/GenBank/DDBJ databases">
        <authorList>
            <person name="Muzny D."/>
            <person name="Qin X."/>
            <person name="Deng J."/>
            <person name="Jiang H."/>
            <person name="Liu Y."/>
            <person name="Qu J."/>
            <person name="Song X.-Z."/>
            <person name="Zhang L."/>
            <person name="Thornton R."/>
            <person name="Coyle M."/>
            <person name="Francisco L."/>
            <person name="Jackson L."/>
            <person name="Javaid M."/>
            <person name="Korchina V."/>
            <person name="Kovar C."/>
            <person name="Mata R."/>
            <person name="Mathew T."/>
            <person name="Ngo R."/>
            <person name="Nguyen L."/>
            <person name="Nguyen N."/>
            <person name="Okwuonu G."/>
            <person name="Ongeri F."/>
            <person name="Pham C."/>
            <person name="Simmons D."/>
            <person name="Wilczek-Boney K."/>
            <person name="Hale W."/>
            <person name="Jakkamsetti A."/>
            <person name="Pham P."/>
            <person name="Ruth R."/>
            <person name="San Lucas F."/>
            <person name="Warren J."/>
            <person name="Zhang J."/>
            <person name="Zhao Z."/>
            <person name="Zhou C."/>
            <person name="Zhu D."/>
            <person name="Lee S."/>
            <person name="Bess C."/>
            <person name="Blankenburg K."/>
            <person name="Forbes L."/>
            <person name="Fu Q."/>
            <person name="Gubbala S."/>
            <person name="Hirani K."/>
            <person name="Jayaseelan J.C."/>
            <person name="Lara F."/>
            <person name="Munidasa M."/>
            <person name="Palculict T."/>
            <person name="Patil S."/>
            <person name="Pu L.-L."/>
            <person name="Saada N."/>
            <person name="Tang L."/>
            <person name="Weissenberger G."/>
            <person name="Zhu Y."/>
            <person name="Hemphill L."/>
            <person name="Shang Y."/>
            <person name="Youmans B."/>
            <person name="Ayvaz T."/>
            <person name="Ross M."/>
            <person name="Santibanez J."/>
            <person name="Aqrawi P."/>
            <person name="Gross S."/>
            <person name="Joshi V."/>
            <person name="Fowler G."/>
            <person name="Nazareth L."/>
            <person name="Reid J."/>
            <person name="Worley K."/>
            <person name="Petrosino J."/>
            <person name="Highlander S."/>
            <person name="Gibbs R."/>
        </authorList>
    </citation>
    <scope>NUCLEOTIDE SEQUENCE [LARGE SCALE GENOMIC DNA]</scope>
    <source>
        <strain evidence="3 4">ATCC 49175</strain>
    </source>
</reference>
<dbReference type="EMBL" id="ACKZ01000008">
    <property type="protein sequence ID" value="EEW37965.1"/>
    <property type="molecule type" value="Genomic_DNA"/>
</dbReference>
<sequence length="316" mass="34431">MKKWVKGTAIVLALMGLSMKSAYAIDTTTINEKWGKPTVVYGGGLNESQIKQTSELLGIKDSNTVKTEKATGQDMIKYLGSGDGNTSVMISSVMVQKKDKGTGVKVRIKTPENITLVTAEQYANAAITAGVTDAEIEVAAVSKVTGESALTGVYKAFEANGIQLDAKRTEVAQQELEVTNKIAQENANQKGFDSSKLDKAMIEIKKELAELKQKQGQLATKEDIERIINNALKNNSLQNVISKDQINALVAFAQNYQNTSAIDSKQVLEQLNSLSKSVGEKINSLVEQAKNEGWLDKIAQFFTSIFESIKNLFNQQ</sequence>
<dbReference type="InterPro" id="IPR009343">
    <property type="entry name" value="DUF1002"/>
</dbReference>
<dbReference type="Proteomes" id="UP000005926">
    <property type="component" value="Unassembled WGS sequence"/>
</dbReference>
<dbReference type="GeneID" id="78411524"/>